<gene>
    <name evidence="2" type="ORF">CVT26_004045</name>
</gene>
<proteinExistence type="predicted"/>
<evidence type="ECO:0000313" key="3">
    <source>
        <dbReference type="Proteomes" id="UP000284706"/>
    </source>
</evidence>
<name>A0A409WTX8_9AGAR</name>
<evidence type="ECO:0000256" key="1">
    <source>
        <dbReference type="SAM" id="MobiDB-lite"/>
    </source>
</evidence>
<feature type="region of interest" description="Disordered" evidence="1">
    <location>
        <begin position="468"/>
        <end position="494"/>
    </location>
</feature>
<dbReference type="AlphaFoldDB" id="A0A409WTX8"/>
<organism evidence="2 3">
    <name type="scientific">Gymnopilus dilepis</name>
    <dbReference type="NCBI Taxonomy" id="231916"/>
    <lineage>
        <taxon>Eukaryota</taxon>
        <taxon>Fungi</taxon>
        <taxon>Dikarya</taxon>
        <taxon>Basidiomycota</taxon>
        <taxon>Agaricomycotina</taxon>
        <taxon>Agaricomycetes</taxon>
        <taxon>Agaricomycetidae</taxon>
        <taxon>Agaricales</taxon>
        <taxon>Agaricineae</taxon>
        <taxon>Hymenogastraceae</taxon>
        <taxon>Gymnopilus</taxon>
    </lineage>
</organism>
<dbReference type="EMBL" id="NHYE01004810">
    <property type="protein sequence ID" value="PPQ81921.1"/>
    <property type="molecule type" value="Genomic_DNA"/>
</dbReference>
<feature type="region of interest" description="Disordered" evidence="1">
    <location>
        <begin position="303"/>
        <end position="324"/>
    </location>
</feature>
<reference evidence="2 3" key="1">
    <citation type="journal article" date="2018" name="Evol. Lett.">
        <title>Horizontal gene cluster transfer increased hallucinogenic mushroom diversity.</title>
        <authorList>
            <person name="Reynolds H.T."/>
            <person name="Vijayakumar V."/>
            <person name="Gluck-Thaler E."/>
            <person name="Korotkin H.B."/>
            <person name="Matheny P.B."/>
            <person name="Slot J.C."/>
        </authorList>
    </citation>
    <scope>NUCLEOTIDE SEQUENCE [LARGE SCALE GENOMIC DNA]</scope>
    <source>
        <strain evidence="2 3">SRW20</strain>
    </source>
</reference>
<dbReference type="Proteomes" id="UP000284706">
    <property type="component" value="Unassembled WGS sequence"/>
</dbReference>
<feature type="compositionally biased region" description="Low complexity" evidence="1">
    <location>
        <begin position="338"/>
        <end position="360"/>
    </location>
</feature>
<feature type="compositionally biased region" description="Low complexity" evidence="1">
    <location>
        <begin position="87"/>
        <end position="101"/>
    </location>
</feature>
<dbReference type="InParanoid" id="A0A409WTX8"/>
<feature type="compositionally biased region" description="Low complexity" evidence="1">
    <location>
        <begin position="468"/>
        <end position="477"/>
    </location>
</feature>
<feature type="non-terminal residue" evidence="2">
    <location>
        <position position="638"/>
    </location>
</feature>
<feature type="region of interest" description="Disordered" evidence="1">
    <location>
        <begin position="190"/>
        <end position="223"/>
    </location>
</feature>
<feature type="region of interest" description="Disordered" evidence="1">
    <location>
        <begin position="78"/>
        <end position="111"/>
    </location>
</feature>
<evidence type="ECO:0000313" key="2">
    <source>
        <dbReference type="EMBL" id="PPQ81921.1"/>
    </source>
</evidence>
<feature type="region of interest" description="Disordered" evidence="1">
    <location>
        <begin position="338"/>
        <end position="421"/>
    </location>
</feature>
<sequence>MPARQLHRADRAGASWTVAAHPMQRQFEFSFPPSGPSQPQHRHFAPQPVQTLQSQPGMAVARHQMRQVPVQIQRRPGPVTAATRIGSSSSQQLQCSSSSLQTATKPPFTNVPLRQRPQFQFQPFAPPPPPLTPPPPPPVYSYPVRGPSPEPLYQIQYGGLSHGAAAVATRTTTVEYLHDGTVAFERTRTSTTMPGPFKQFATRGRRPGVPGRSHAQGHARVGHAPIPGHLQRLAICPPEPVYDLTSSSSSSDDELEVRKRKRAPTTMTTTTTTMMDNRPYAEPSQDMQEFQLEYLDAFDEEVQHASPVPGPDSPTSPCYQPVSPPVSLAVHAGQAATTTANANGNGNAKAATSTTQKTASWVYRSPSPKLLPDMPPLKRRRVEQPQPQPQHHSQNHPQSQSQSQQQSQLQSHVSVPQPVSHQFQQIVQHPSQSQTQNLPHPSQFDHLVYEIPQEDVNVILNAQNFPQTQAQAQAAPSQPRPAHFPPPPPLPTRGVGKLVPVRAEDWPGAHGAQQPPATPSVSVSSAASASTSAGVFLPPPPPPLPGTEMGPPAATTATATASGVVLPSPSTFAFPPSPPWAHKAQVHTQPNGARVKQEPQDLSTPALGLSMSYAHSPVKMEDGTQGWFVKKEEPVSPL</sequence>
<feature type="compositionally biased region" description="Low complexity" evidence="1">
    <location>
        <begin position="265"/>
        <end position="275"/>
    </location>
</feature>
<comment type="caution">
    <text evidence="2">The sequence shown here is derived from an EMBL/GenBank/DDBJ whole genome shotgun (WGS) entry which is preliminary data.</text>
</comment>
<keyword evidence="3" id="KW-1185">Reference proteome</keyword>
<feature type="region of interest" description="Disordered" evidence="1">
    <location>
        <begin position="579"/>
        <end position="600"/>
    </location>
</feature>
<accession>A0A409WTX8</accession>
<feature type="compositionally biased region" description="Pro residues" evidence="1">
    <location>
        <begin position="478"/>
        <end position="491"/>
    </location>
</feature>
<protein>
    <submittedName>
        <fullName evidence="2">Uncharacterized protein</fullName>
    </submittedName>
</protein>
<feature type="region of interest" description="Disordered" evidence="1">
    <location>
        <begin position="506"/>
        <end position="526"/>
    </location>
</feature>
<feature type="compositionally biased region" description="Low complexity" evidence="1">
    <location>
        <begin position="389"/>
        <end position="421"/>
    </location>
</feature>
<feature type="region of interest" description="Disordered" evidence="1">
    <location>
        <begin position="243"/>
        <end position="280"/>
    </location>
</feature>